<gene>
    <name evidence="2" type="ORF">PENSOL_c026G04090</name>
</gene>
<accession>A0A1V6QYQ7</accession>
<comment type="caution">
    <text evidence="2">The sequence shown here is derived from an EMBL/GenBank/DDBJ whole genome shotgun (WGS) entry which is preliminary data.</text>
</comment>
<dbReference type="AlphaFoldDB" id="A0A1V6QYQ7"/>
<sequence length="276" mass="31223">MAAFVPYFQAAVDREPVDNKRLSEARRQPGMMCSDTSGSYTLTECGFTPTTRDEERNESHFYQEPSGTQLYIDPVKKVAWKKSAGSQDREYYEADWGNAAPIKCLTMINPPPSWWVNANRVPVTTEQMVDRLDRYFVGKRPYDTWELDGPTIYHDPHGTQRLEVKRVQDRSVRIYYDAAPGEVPQERNSIVVDSEESDTGSESDQSLENEEAPRKRMKQVENTPIPATSRSTSRRTRAAVTGGSSNSTPNSNRQETSQASENKRKRPSTGGNQRSS</sequence>
<evidence type="ECO:0000313" key="2">
    <source>
        <dbReference type="EMBL" id="OQD94325.1"/>
    </source>
</evidence>
<feature type="region of interest" description="Disordered" evidence="1">
    <location>
        <begin position="185"/>
        <end position="276"/>
    </location>
</feature>
<evidence type="ECO:0000313" key="3">
    <source>
        <dbReference type="Proteomes" id="UP000191612"/>
    </source>
</evidence>
<dbReference type="Proteomes" id="UP000191612">
    <property type="component" value="Unassembled WGS sequence"/>
</dbReference>
<feature type="compositionally biased region" description="Acidic residues" evidence="1">
    <location>
        <begin position="193"/>
        <end position="210"/>
    </location>
</feature>
<name>A0A1V6QYQ7_9EURO</name>
<feature type="compositionally biased region" description="Low complexity" evidence="1">
    <location>
        <begin position="238"/>
        <end position="252"/>
    </location>
</feature>
<reference evidence="3" key="1">
    <citation type="journal article" date="2017" name="Nat. Microbiol.">
        <title>Global analysis of biosynthetic gene clusters reveals vast potential of secondary metabolite production in Penicillium species.</title>
        <authorList>
            <person name="Nielsen J.C."/>
            <person name="Grijseels S."/>
            <person name="Prigent S."/>
            <person name="Ji B."/>
            <person name="Dainat J."/>
            <person name="Nielsen K.F."/>
            <person name="Frisvad J.C."/>
            <person name="Workman M."/>
            <person name="Nielsen J."/>
        </authorList>
    </citation>
    <scope>NUCLEOTIDE SEQUENCE [LARGE SCALE GENOMIC DNA]</scope>
    <source>
        <strain evidence="3">IBT 29525</strain>
    </source>
</reference>
<protein>
    <submittedName>
        <fullName evidence="2">Uncharacterized protein</fullName>
    </submittedName>
</protein>
<organism evidence="2 3">
    <name type="scientific">Penicillium solitum</name>
    <dbReference type="NCBI Taxonomy" id="60172"/>
    <lineage>
        <taxon>Eukaryota</taxon>
        <taxon>Fungi</taxon>
        <taxon>Dikarya</taxon>
        <taxon>Ascomycota</taxon>
        <taxon>Pezizomycotina</taxon>
        <taxon>Eurotiomycetes</taxon>
        <taxon>Eurotiomycetidae</taxon>
        <taxon>Eurotiales</taxon>
        <taxon>Aspergillaceae</taxon>
        <taxon>Penicillium</taxon>
    </lineage>
</organism>
<keyword evidence="3" id="KW-1185">Reference proteome</keyword>
<proteinExistence type="predicted"/>
<dbReference type="EMBL" id="MDYO01000026">
    <property type="protein sequence ID" value="OQD94325.1"/>
    <property type="molecule type" value="Genomic_DNA"/>
</dbReference>
<evidence type="ECO:0000256" key="1">
    <source>
        <dbReference type="SAM" id="MobiDB-lite"/>
    </source>
</evidence>